<feature type="domain" description="Ig-like" evidence="11">
    <location>
        <begin position="2113"/>
        <end position="2198"/>
    </location>
</feature>
<dbReference type="InterPro" id="IPR036179">
    <property type="entry name" value="Ig-like_dom_sf"/>
</dbReference>
<keyword evidence="8" id="KW-1015">Disulfide bond</keyword>
<dbReference type="Proteomes" id="UP000694397">
    <property type="component" value="Chromosome 14"/>
</dbReference>
<dbReference type="InterPro" id="IPR001611">
    <property type="entry name" value="Leu-rich_rpt"/>
</dbReference>
<protein>
    <submittedName>
        <fullName evidence="12">Matrix remodeling associated 5</fullName>
    </submittedName>
</protein>
<evidence type="ECO:0000259" key="11">
    <source>
        <dbReference type="PROSITE" id="PS50835"/>
    </source>
</evidence>
<reference evidence="12" key="2">
    <citation type="submission" date="2025-08" db="UniProtKB">
        <authorList>
            <consortium name="Ensembl"/>
        </authorList>
    </citation>
    <scope>IDENTIFICATION</scope>
</reference>
<evidence type="ECO:0000256" key="9">
    <source>
        <dbReference type="ARBA" id="ARBA00023319"/>
    </source>
</evidence>
<feature type="domain" description="Ig-like" evidence="11">
    <location>
        <begin position="2502"/>
        <end position="2592"/>
    </location>
</feature>
<dbReference type="InterPro" id="IPR003599">
    <property type="entry name" value="Ig_sub"/>
</dbReference>
<dbReference type="PRINTS" id="PR01832">
    <property type="entry name" value="VEGFRECEPTOR"/>
</dbReference>
<dbReference type="PROSITE" id="PS50835">
    <property type="entry name" value="IG_LIKE"/>
    <property type="match status" value="12"/>
</dbReference>
<dbReference type="Pfam" id="PF13927">
    <property type="entry name" value="Ig_3"/>
    <property type="match status" value="6"/>
</dbReference>
<dbReference type="FunFam" id="2.60.40.10:FF:001306">
    <property type="entry name" value="Matrix remodeling associated 5"/>
    <property type="match status" value="1"/>
</dbReference>
<accession>A0A8D0CEM1</accession>
<evidence type="ECO:0000313" key="12">
    <source>
        <dbReference type="Ensembl" id="ENSSFOP00015066273.1"/>
    </source>
</evidence>
<keyword evidence="2" id="KW-0433">Leucine-rich repeat</keyword>
<feature type="region of interest" description="Disordered" evidence="10">
    <location>
        <begin position="1558"/>
        <end position="1589"/>
    </location>
</feature>
<dbReference type="InterPro" id="IPR003598">
    <property type="entry name" value="Ig_sub2"/>
</dbReference>
<dbReference type="Pfam" id="PF13855">
    <property type="entry name" value="LRR_8"/>
    <property type="match status" value="2"/>
</dbReference>
<name>A0A8D0CEM1_SCLFO</name>
<dbReference type="PANTHER" id="PTHR45842:SF4">
    <property type="entry name" value="MATRIX-REMODELING-ASSOCIATED PROTEIN 5"/>
    <property type="match status" value="1"/>
</dbReference>
<comment type="subcellular location">
    <subcellularLocation>
        <location evidence="1">Membrane</location>
        <topology evidence="1">Single-pass membrane protein</topology>
    </subcellularLocation>
</comment>
<dbReference type="Gene3D" id="2.60.40.10">
    <property type="entry name" value="Immunoglobulins"/>
    <property type="match status" value="12"/>
</dbReference>
<dbReference type="InterPro" id="IPR003591">
    <property type="entry name" value="Leu-rich_rpt_typical-subtyp"/>
</dbReference>
<dbReference type="FunFam" id="2.60.40.10:FF:000621">
    <property type="entry name" value="Immunoglobulin superfamily member 10"/>
    <property type="match status" value="1"/>
</dbReference>
<reference evidence="12" key="3">
    <citation type="submission" date="2025-09" db="UniProtKB">
        <authorList>
            <consortium name="Ensembl"/>
        </authorList>
    </citation>
    <scope>IDENTIFICATION</scope>
</reference>
<evidence type="ECO:0000256" key="4">
    <source>
        <dbReference type="ARBA" id="ARBA00022729"/>
    </source>
</evidence>
<feature type="compositionally biased region" description="Basic residues" evidence="10">
    <location>
        <begin position="752"/>
        <end position="767"/>
    </location>
</feature>
<feature type="domain" description="Ig-like" evidence="11">
    <location>
        <begin position="2207"/>
        <end position="2303"/>
    </location>
</feature>
<feature type="compositionally biased region" description="Polar residues" evidence="10">
    <location>
        <begin position="701"/>
        <end position="710"/>
    </location>
</feature>
<dbReference type="InterPro" id="IPR013098">
    <property type="entry name" value="Ig_I-set"/>
</dbReference>
<evidence type="ECO:0000256" key="2">
    <source>
        <dbReference type="ARBA" id="ARBA00022614"/>
    </source>
</evidence>
<feature type="domain" description="Ig-like" evidence="11">
    <location>
        <begin position="2406"/>
        <end position="2496"/>
    </location>
</feature>
<dbReference type="CDD" id="cd00096">
    <property type="entry name" value="Ig"/>
    <property type="match status" value="2"/>
</dbReference>
<keyword evidence="4" id="KW-0732">Signal</keyword>
<evidence type="ECO:0000256" key="1">
    <source>
        <dbReference type="ARBA" id="ARBA00004167"/>
    </source>
</evidence>
<dbReference type="Ensembl" id="ENSSFOT00015075380.1">
    <property type="protein sequence ID" value="ENSSFOP00015066273.1"/>
    <property type="gene ID" value="ENSSFOG00015003718.2"/>
</dbReference>
<evidence type="ECO:0000256" key="8">
    <source>
        <dbReference type="ARBA" id="ARBA00023157"/>
    </source>
</evidence>
<feature type="region of interest" description="Disordered" evidence="10">
    <location>
        <begin position="691"/>
        <end position="783"/>
    </location>
</feature>
<evidence type="ECO:0000313" key="13">
    <source>
        <dbReference type="Proteomes" id="UP000694397"/>
    </source>
</evidence>
<dbReference type="SMART" id="SM00013">
    <property type="entry name" value="LRRNT"/>
    <property type="match status" value="1"/>
</dbReference>
<dbReference type="GO" id="GO:0016020">
    <property type="term" value="C:membrane"/>
    <property type="evidence" value="ECO:0007669"/>
    <property type="project" value="UniProtKB-SubCell"/>
</dbReference>
<reference evidence="12 13" key="1">
    <citation type="submission" date="2019-04" db="EMBL/GenBank/DDBJ databases">
        <authorList>
            <consortium name="Wellcome Sanger Institute Data Sharing"/>
        </authorList>
    </citation>
    <scope>NUCLEOTIDE SEQUENCE [LARGE SCALE GENOMIC DNA]</scope>
</reference>
<dbReference type="InterPro" id="IPR007110">
    <property type="entry name" value="Ig-like_dom"/>
</dbReference>
<feature type="domain" description="Ig-like" evidence="11">
    <location>
        <begin position="1717"/>
        <end position="1804"/>
    </location>
</feature>
<feature type="domain" description="Ig-like" evidence="11">
    <location>
        <begin position="1913"/>
        <end position="2004"/>
    </location>
</feature>
<dbReference type="SUPFAM" id="SSF52058">
    <property type="entry name" value="L domain-like"/>
    <property type="match status" value="1"/>
</dbReference>
<dbReference type="SMART" id="SM00408">
    <property type="entry name" value="IGc2"/>
    <property type="match status" value="12"/>
</dbReference>
<feature type="domain" description="Ig-like" evidence="11">
    <location>
        <begin position="2009"/>
        <end position="2110"/>
    </location>
</feature>
<feature type="compositionally biased region" description="Polar residues" evidence="10">
    <location>
        <begin position="727"/>
        <end position="737"/>
    </location>
</feature>
<feature type="domain" description="Ig-like" evidence="11">
    <location>
        <begin position="488"/>
        <end position="573"/>
    </location>
</feature>
<dbReference type="Pfam" id="PF07679">
    <property type="entry name" value="I-set"/>
    <property type="match status" value="6"/>
</dbReference>
<sequence length="2597" mass="288365">MLPAGHKADGRQSHLFTYLTLFSNVTQSIKLPKTLHPFMQLVLLFLAAVTLPDPGVACPRPCACYQPTEVHCTFRSLLAVPTGVPALVERMNLGITASTFAGLRKLELLMMHGNDLHSIPNAAFKDLISLQTFKLSYNKLRLISRQTLLGLSSLSRLHLDHNRIEFIHPDAFQGLTALRLVNLEGNYIQQLHPSTFSTFSLLQRFHLSTLKSLYLSDNRLSTFPREMLESMPQLESLYIHGNPWSCDCRMKWFFNWSSHSSDVLKCKKDKTYPNGEQCPQCFSPKHLKSKDILEQEELTCRGPIISSEPRNSTSEDTDSDVFPLEDFREIFGNITLNLSDEHGNKVDLDCTVSEPREPMTFSWNYTNTQQIFANMTLFVDLVCPVDRANYEKLWKLIAYYSEVPVYLQREVMLSKEPKLSYRYRQNMERDAFYYTGVRASMKSEPSWLMQSLVKLQLNRQQSTGKSVKIMFSTLFSQTVETDMTRVQPKTWVLIEFKNETRTTLTAVVGSVTEMDCNVLSSGDPLIEWMLPNGSKVVAPYNSSDNRVSVSSTGRLVIKSVHHTDSGMYYCLAQVPHDLDVLPFRLAVEESSNPPPGDERGSPVSKFVGEPITLPCEASGMPNAEVNWILPDNRVMNFKTNSSKVFVFANGTLFISQSQLTDSGYYKCVALNQHGVDLLATKVTLTRRHGVRPLRKFPMRPQSASGASTKVKSFLQEDEEASGDGNIQERSSSSQPNLLNKRRSQKANPQGHPSRKTWRRPYMRRKPNQKVFQEEYGKNAAGSKRRTNILSKKIDPQQWANILAKIREKTNAETETSSSSVPTSSPTKMKKLHNKLVFNHKSNSGSSAGFTSLQEEKHFTFTLQTVTQNAEHQIATDAPPTETLSNSIYQISEPRITVDLSAPTASSSIFHSTSGWQEFNDIVTERNVREYNPNYLHTTQSVPIWKTKSSTLHSSPTFSISTVLPTCDGCPASNSNELPTTEDLRETTQTGMTTNNVDYKKTVYSPTKVNLLNIYTTAVPDVTQKNGIYDAQDRSHQVLTTAAPTTKPTSTEGLRSHSRKPWNLRRRFGGRRRPNGTRMRPHNSKPSAQLPHARERPSLASVLKVMTTTPSHKVETSTEAKATLAKATNAVSPADHQASSDQMSQIENTDSLYRDSINSISKAFVKSTVFSETPNSVGSSTKQPYIVTSPTFATVTQEASVGVVKGLKKMNEDKEPTEAFPASLADHITVTLAAVQEDFTSSTVSTEKPSDETETENAAEDINITVSPVKSKQRSSIELEASVIKDVIKVDNKNKYADYTGMSLNNEKSSPLPLSSVAPRSSTDIQLQVTKLSDSRIHSITLASNFEDSEKNTKVLVATKPPFISDNSYREFVFSTMSSSGTIFNVTAPTSRIPSTTEENVFSTTATINSSVTVAPQITQSTDSATRTTLSVINPQIGISPATTITATTPKVKLSIPFQDYDSNRVKTGPHHIFRNTGVNYIPDRHQERIPSVDQRYPYHPNRNVPGRSDLSRTPAMTRPTVNTFYNSVNSKPGSVFHVMSIAPKTAAARTTALSPSVKKTATSALTSTSRTAMSHPPTVQPRLGKTRPPSAPAFPHIAVIQGVSHEPQQHLDRPIQRTRPKISTPDLRTMSVQAEVDVVLPCETVGEPKPFLSWTKVSTGAMVAMNTRIHRFEVHPNGSLVIRRVQLQDRGQYLCTVQNQYGVDKMIVTLIVLAQKPQLLQPQHRDVTVNLGESISLDCQAQGLPAPQIAWVLPNRTTLRMASGIDQRVMLLANGTLSVKSASHPDSGIYQCTASNAAGTVTLSVQLHITALPPVIEQPHQENITLTEGQAAYIHCSARGAPQPGIRWVLFNRLQVRPTQFVSGNLFVFPNGTLYIRSSSGRDAGNYECMANNAMGASKRIVVLTVKKNSSTAKITSASPQRTDVTYGGQLRLNCIASGDPGPRIIWRIPSKKLVDAHYSFDPRIKVFSNGTLTVETVTEKDEGEYLCVARNKMGDDYVLLKVSVMMKPAKIEYKHLANQKVFYGEDLKVDCIASGLPNPEIRWGLPDGTMVNSVMQSDDSGVRTRRYVVFRNGTLYFNDVGMKEEGDYTCYAENQIGKDEMKVHVKVVTASPVIRNKTYDVIRVPYGDSASLRCSAKGEPSPTITWFSPTNRVIPSFSEKYQVHNDGTLVIQKVQRFDGGNYTCLVRNTAGQDRKVNRIEVLVSSPTINGLRSAVNTVREVAYRDQRKLLNCKAEGMPTPRILWILPENIVLPAPYYGSRITVHRNGTLDVRALRKTESIELTCIARNEGGEARLVVHLDVREHAEVKKPQLKSTKTDIITLTIGKVMTLNCSFEGKGPPQIAWILPTGSTLLSGVQFSKYFHRLDGSLQISNPTVSEAGMYRCVGRNQAGHSERSVILEVGKKPDISNKYNSLVSIIYGENLQLHCLSNGNPPPKLSWTLPSGMVLTRLETIGRYAVLQNGTLNIQQASIYDRGTYICRSMNEYGASLMTVPVIVVAYPPRITSGPGPITYARLGVAIQLNCMAIAIPKAEVIWEMPDKTQLMANNQPRLFGNKYLHPRGSLIIQNPSTRDAGSYKCTAKNIAGNDSKMTYLRVF</sequence>
<keyword evidence="13" id="KW-1185">Reference proteome</keyword>
<dbReference type="FunFam" id="2.60.40.10:FF:001402">
    <property type="entry name" value="Matrix remodeling associated 5"/>
    <property type="match status" value="1"/>
</dbReference>
<keyword evidence="7" id="KW-0472">Membrane</keyword>
<evidence type="ECO:0000256" key="5">
    <source>
        <dbReference type="ARBA" id="ARBA00022737"/>
    </source>
</evidence>
<gene>
    <name evidence="12" type="primary">MXRA5</name>
    <name evidence="12" type="synonym">mxra5</name>
</gene>
<dbReference type="InterPro" id="IPR032675">
    <property type="entry name" value="LRR_dom_sf"/>
</dbReference>
<dbReference type="OrthoDB" id="10062932at2759"/>
<feature type="region of interest" description="Disordered" evidence="10">
    <location>
        <begin position="1494"/>
        <end position="1515"/>
    </location>
</feature>
<dbReference type="PANTHER" id="PTHR45842">
    <property type="entry name" value="SYNAPTIC ADHESION-LIKE MOLECULE SALM"/>
    <property type="match status" value="1"/>
</dbReference>
<feature type="region of interest" description="Disordered" evidence="10">
    <location>
        <begin position="1065"/>
        <end position="1095"/>
    </location>
</feature>
<dbReference type="GeneTree" id="ENSGT00940000159942"/>
<proteinExistence type="predicted"/>
<dbReference type="InterPro" id="IPR050467">
    <property type="entry name" value="LRFN"/>
</dbReference>
<feature type="compositionally biased region" description="Basic residues" evidence="10">
    <location>
        <begin position="1065"/>
        <end position="1082"/>
    </location>
</feature>
<evidence type="ECO:0000256" key="10">
    <source>
        <dbReference type="SAM" id="MobiDB-lite"/>
    </source>
</evidence>
<feature type="domain" description="Ig-like" evidence="11">
    <location>
        <begin position="2311"/>
        <end position="2401"/>
    </location>
</feature>
<feature type="domain" description="Ig-like" evidence="11">
    <location>
        <begin position="1813"/>
        <end position="1905"/>
    </location>
</feature>
<dbReference type="FunFam" id="2.60.40.10:FF:000076">
    <property type="entry name" value="Leucine-rich repeat and Ig domain-containing 4"/>
    <property type="match status" value="2"/>
</dbReference>
<dbReference type="Gene3D" id="3.80.10.10">
    <property type="entry name" value="Ribonuclease Inhibitor"/>
    <property type="match status" value="2"/>
</dbReference>
<evidence type="ECO:0000256" key="7">
    <source>
        <dbReference type="ARBA" id="ARBA00023136"/>
    </source>
</evidence>
<keyword evidence="6" id="KW-1133">Transmembrane helix</keyword>
<feature type="compositionally biased region" description="Low complexity" evidence="10">
    <location>
        <begin position="1560"/>
        <end position="1572"/>
    </location>
</feature>
<evidence type="ECO:0000256" key="3">
    <source>
        <dbReference type="ARBA" id="ARBA00022692"/>
    </source>
</evidence>
<dbReference type="SMART" id="SM00409">
    <property type="entry name" value="IG"/>
    <property type="match status" value="12"/>
</dbReference>
<feature type="domain" description="Ig-like" evidence="11">
    <location>
        <begin position="1620"/>
        <end position="1709"/>
    </location>
</feature>
<dbReference type="FunFam" id="2.60.40.10:FF:001377">
    <property type="entry name" value="Matrix remodeling associated 5"/>
    <property type="match status" value="1"/>
</dbReference>
<keyword evidence="5" id="KW-0677">Repeat</keyword>
<dbReference type="FunFam" id="2.60.40.10:FF:000537">
    <property type="entry name" value="immunoglobulin superfamily member 10"/>
    <property type="match status" value="1"/>
</dbReference>
<feature type="domain" description="Ig-like" evidence="11">
    <location>
        <begin position="594"/>
        <end position="685"/>
    </location>
</feature>
<keyword evidence="9" id="KW-0393">Immunoglobulin domain</keyword>
<organism evidence="12 13">
    <name type="scientific">Scleropages formosus</name>
    <name type="common">Asian bonytongue</name>
    <name type="synonym">Osteoglossum formosum</name>
    <dbReference type="NCBI Taxonomy" id="113540"/>
    <lineage>
        <taxon>Eukaryota</taxon>
        <taxon>Metazoa</taxon>
        <taxon>Chordata</taxon>
        <taxon>Craniata</taxon>
        <taxon>Vertebrata</taxon>
        <taxon>Euteleostomi</taxon>
        <taxon>Actinopterygii</taxon>
        <taxon>Neopterygii</taxon>
        <taxon>Teleostei</taxon>
        <taxon>Osteoglossocephala</taxon>
        <taxon>Osteoglossomorpha</taxon>
        <taxon>Osteoglossiformes</taxon>
        <taxon>Osteoglossidae</taxon>
        <taxon>Scleropages</taxon>
    </lineage>
</organism>
<keyword evidence="3" id="KW-0812">Transmembrane</keyword>
<dbReference type="SMART" id="SM00369">
    <property type="entry name" value="LRR_TYP"/>
    <property type="match status" value="5"/>
</dbReference>
<evidence type="ECO:0000256" key="6">
    <source>
        <dbReference type="ARBA" id="ARBA00022989"/>
    </source>
</evidence>
<dbReference type="SUPFAM" id="SSF48726">
    <property type="entry name" value="Immunoglobulin"/>
    <property type="match status" value="12"/>
</dbReference>
<dbReference type="InterPro" id="IPR013783">
    <property type="entry name" value="Ig-like_fold"/>
</dbReference>
<dbReference type="InterPro" id="IPR000372">
    <property type="entry name" value="LRRNT"/>
</dbReference>